<reference evidence="2" key="2">
    <citation type="submission" date="2020-05" db="UniProtKB">
        <authorList>
            <consortium name="EnsemblMetazoa"/>
        </authorList>
    </citation>
    <scope>IDENTIFICATION</scope>
    <source>
        <strain evidence="2">maculatus3</strain>
    </source>
</reference>
<dbReference type="AlphaFoldDB" id="A0A182SR76"/>
<feature type="region of interest" description="Disordered" evidence="1">
    <location>
        <begin position="1"/>
        <end position="111"/>
    </location>
</feature>
<feature type="compositionally biased region" description="Basic residues" evidence="1">
    <location>
        <begin position="1"/>
        <end position="12"/>
    </location>
</feature>
<proteinExistence type="predicted"/>
<organism evidence="2 3">
    <name type="scientific">Anopheles maculatus</name>
    <dbReference type="NCBI Taxonomy" id="74869"/>
    <lineage>
        <taxon>Eukaryota</taxon>
        <taxon>Metazoa</taxon>
        <taxon>Ecdysozoa</taxon>
        <taxon>Arthropoda</taxon>
        <taxon>Hexapoda</taxon>
        <taxon>Insecta</taxon>
        <taxon>Pterygota</taxon>
        <taxon>Neoptera</taxon>
        <taxon>Endopterygota</taxon>
        <taxon>Diptera</taxon>
        <taxon>Nematocera</taxon>
        <taxon>Culicoidea</taxon>
        <taxon>Culicidae</taxon>
        <taxon>Anophelinae</taxon>
        <taxon>Anopheles</taxon>
        <taxon>Anopheles maculatus group</taxon>
    </lineage>
</organism>
<dbReference type="VEuPathDB" id="VectorBase:AMAM011792"/>
<accession>A0A182SR76</accession>
<evidence type="ECO:0000313" key="3">
    <source>
        <dbReference type="Proteomes" id="UP000075901"/>
    </source>
</evidence>
<sequence>MSLFRKPKKPIQRRVFSGYDDEDEENHNSASKDLATHGAGNGSDNGSDNSRPIPMDIDTAPEGPAVAVASEHRKRKEHRAESSSKGSLKAIPNTKPSLLSFDDEGNKKHLF</sequence>
<reference evidence="3" key="1">
    <citation type="submission" date="2013-09" db="EMBL/GenBank/DDBJ databases">
        <title>The Genome Sequence of Anopheles maculatus species B.</title>
        <authorList>
            <consortium name="The Broad Institute Genomics Platform"/>
            <person name="Neafsey D.E."/>
            <person name="Besansky N."/>
            <person name="Howell P."/>
            <person name="Walton C."/>
            <person name="Young S.K."/>
            <person name="Zeng Q."/>
            <person name="Gargeya S."/>
            <person name="Fitzgerald M."/>
            <person name="Haas B."/>
            <person name="Abouelleil A."/>
            <person name="Allen A.W."/>
            <person name="Alvarado L."/>
            <person name="Arachchi H.M."/>
            <person name="Berlin A.M."/>
            <person name="Chapman S.B."/>
            <person name="Gainer-Dewar J."/>
            <person name="Goldberg J."/>
            <person name="Griggs A."/>
            <person name="Gujja S."/>
            <person name="Hansen M."/>
            <person name="Howarth C."/>
            <person name="Imamovic A."/>
            <person name="Ireland A."/>
            <person name="Larimer J."/>
            <person name="McCowan C."/>
            <person name="Murphy C."/>
            <person name="Pearson M."/>
            <person name="Poon T.W."/>
            <person name="Priest M."/>
            <person name="Roberts A."/>
            <person name="Saif S."/>
            <person name="Shea T."/>
            <person name="Sisk P."/>
            <person name="Sykes S."/>
            <person name="Wortman J."/>
            <person name="Nusbaum C."/>
            <person name="Birren B."/>
        </authorList>
    </citation>
    <scope>NUCLEOTIDE SEQUENCE [LARGE SCALE GENOMIC DNA]</scope>
    <source>
        <strain evidence="3">maculatus3</strain>
    </source>
</reference>
<dbReference type="EnsemblMetazoa" id="AMAM011792-RA">
    <property type="protein sequence ID" value="AMAM011792-PA"/>
    <property type="gene ID" value="AMAM011792"/>
</dbReference>
<dbReference type="Proteomes" id="UP000075901">
    <property type="component" value="Unassembled WGS sequence"/>
</dbReference>
<keyword evidence="3" id="KW-1185">Reference proteome</keyword>
<name>A0A182SR76_9DIPT</name>
<evidence type="ECO:0000313" key="2">
    <source>
        <dbReference type="EnsemblMetazoa" id="AMAM011792-PA"/>
    </source>
</evidence>
<protein>
    <submittedName>
        <fullName evidence="2">Uncharacterized protein</fullName>
    </submittedName>
</protein>
<evidence type="ECO:0000256" key="1">
    <source>
        <dbReference type="SAM" id="MobiDB-lite"/>
    </source>
</evidence>